<keyword evidence="2" id="KW-0472">Membrane</keyword>
<protein>
    <submittedName>
        <fullName evidence="3">Oidioi.mRNA.OKI2018_I69.PAR.g9672.t1.cds</fullName>
    </submittedName>
</protein>
<reference evidence="3 4" key="1">
    <citation type="submission" date="2021-04" db="EMBL/GenBank/DDBJ databases">
        <authorList>
            <person name="Bliznina A."/>
        </authorList>
    </citation>
    <scope>NUCLEOTIDE SEQUENCE [LARGE SCALE GENOMIC DNA]</scope>
</reference>
<keyword evidence="2" id="KW-0812">Transmembrane</keyword>
<accession>A0ABN7RLQ0</accession>
<feature type="transmembrane region" description="Helical" evidence="2">
    <location>
        <begin position="301"/>
        <end position="318"/>
    </location>
</feature>
<gene>
    <name evidence="3" type="ORF">OKIOD_LOCUS1230</name>
</gene>
<dbReference type="EMBL" id="OU015568">
    <property type="protein sequence ID" value="CAG5080644.1"/>
    <property type="molecule type" value="Genomic_DNA"/>
</dbReference>
<sequence length="520" mass="60645">MAPAPSTLRTPSKPVILRTPKRPVLKRKRDEAVPIVPVVLDIPLTPQKTPGKKEEDVKVKLKELLEDETLRDTVIKEKSSHRKDLDYDIFALSYREAGETRPTFFVYCDHEYCRNDLNKALYRAVGAKSKNRKLDAGAVTRHENTRHFNKTKALYSAVAEAVVGIGLPLDVFDHPLMKKSWKFSTRSTRTASRGTSSKNIFGEITDRIKKRALQLANEGRVAICLDNYDHQSAKYCGILLCTFGTEGTKCLRWFISFRRVLDCSDKGMRTHLRDILAEYGLISVQLGVVFAASYFTYDKAPFLAFAIIILFFMAKYAIEQEITFRQQSAEDIKKQLKEIEGRQTHEKAILEAESRKRDQELAKFTTEEETKRIQAELKFQDTNRKRELEQRRFDQEEETRRIQFELNKDLEYKKLKETTARIEIENNKICQDKDREAKLSLDKMQVKADVAKHENSLALKERREALDRESKEKMHAYEMTLQEQRIRNQHEIDERKVKDARAIDDAKVYNESKGFFRKFW</sequence>
<keyword evidence="2" id="KW-1133">Transmembrane helix</keyword>
<feature type="transmembrane region" description="Helical" evidence="2">
    <location>
        <begin position="276"/>
        <end position="295"/>
    </location>
</feature>
<dbReference type="Proteomes" id="UP001158576">
    <property type="component" value="Chromosome PAR"/>
</dbReference>
<keyword evidence="4" id="KW-1185">Reference proteome</keyword>
<evidence type="ECO:0000256" key="1">
    <source>
        <dbReference type="SAM" id="MobiDB-lite"/>
    </source>
</evidence>
<evidence type="ECO:0000313" key="3">
    <source>
        <dbReference type="EMBL" id="CAG5080644.1"/>
    </source>
</evidence>
<organism evidence="3 4">
    <name type="scientific">Oikopleura dioica</name>
    <name type="common">Tunicate</name>
    <dbReference type="NCBI Taxonomy" id="34765"/>
    <lineage>
        <taxon>Eukaryota</taxon>
        <taxon>Metazoa</taxon>
        <taxon>Chordata</taxon>
        <taxon>Tunicata</taxon>
        <taxon>Appendicularia</taxon>
        <taxon>Copelata</taxon>
        <taxon>Oikopleuridae</taxon>
        <taxon>Oikopleura</taxon>
    </lineage>
</organism>
<name>A0ABN7RLQ0_OIKDI</name>
<evidence type="ECO:0000313" key="4">
    <source>
        <dbReference type="Proteomes" id="UP001158576"/>
    </source>
</evidence>
<evidence type="ECO:0000256" key="2">
    <source>
        <dbReference type="SAM" id="Phobius"/>
    </source>
</evidence>
<proteinExistence type="predicted"/>
<feature type="region of interest" description="Disordered" evidence="1">
    <location>
        <begin position="1"/>
        <end position="23"/>
    </location>
</feature>